<protein>
    <submittedName>
        <fullName evidence="1">Uncharacterized protein</fullName>
    </submittedName>
</protein>
<sequence length="33" mass="3868">MVFMQFDCFSEQRRFSRQVTSAIVLLVLINCNA</sequence>
<name>A0A0A9HH41_ARUDO</name>
<dbReference type="AlphaFoldDB" id="A0A0A9HH41"/>
<organism evidence="1">
    <name type="scientific">Arundo donax</name>
    <name type="common">Giant reed</name>
    <name type="synonym">Donax arundinaceus</name>
    <dbReference type="NCBI Taxonomy" id="35708"/>
    <lineage>
        <taxon>Eukaryota</taxon>
        <taxon>Viridiplantae</taxon>
        <taxon>Streptophyta</taxon>
        <taxon>Embryophyta</taxon>
        <taxon>Tracheophyta</taxon>
        <taxon>Spermatophyta</taxon>
        <taxon>Magnoliopsida</taxon>
        <taxon>Liliopsida</taxon>
        <taxon>Poales</taxon>
        <taxon>Poaceae</taxon>
        <taxon>PACMAD clade</taxon>
        <taxon>Arundinoideae</taxon>
        <taxon>Arundineae</taxon>
        <taxon>Arundo</taxon>
    </lineage>
</organism>
<reference evidence="1" key="1">
    <citation type="submission" date="2014-09" db="EMBL/GenBank/DDBJ databases">
        <authorList>
            <person name="Magalhaes I.L.F."/>
            <person name="Oliveira U."/>
            <person name="Santos F.R."/>
            <person name="Vidigal T.H.D.A."/>
            <person name="Brescovit A.D."/>
            <person name="Santos A.J."/>
        </authorList>
    </citation>
    <scope>NUCLEOTIDE SEQUENCE</scope>
    <source>
        <tissue evidence="1">Shoot tissue taken approximately 20 cm above the soil surface</tissue>
    </source>
</reference>
<evidence type="ECO:0000313" key="1">
    <source>
        <dbReference type="EMBL" id="JAE35099.1"/>
    </source>
</evidence>
<proteinExistence type="predicted"/>
<accession>A0A0A9HH41</accession>
<dbReference type="EMBL" id="GBRH01162797">
    <property type="protein sequence ID" value="JAE35099.1"/>
    <property type="molecule type" value="Transcribed_RNA"/>
</dbReference>
<reference evidence="1" key="2">
    <citation type="journal article" date="2015" name="Data Brief">
        <title>Shoot transcriptome of the giant reed, Arundo donax.</title>
        <authorList>
            <person name="Barrero R.A."/>
            <person name="Guerrero F.D."/>
            <person name="Moolhuijzen P."/>
            <person name="Goolsby J.A."/>
            <person name="Tidwell J."/>
            <person name="Bellgard S.E."/>
            <person name="Bellgard M.I."/>
        </authorList>
    </citation>
    <scope>NUCLEOTIDE SEQUENCE</scope>
    <source>
        <tissue evidence="1">Shoot tissue taken approximately 20 cm above the soil surface</tissue>
    </source>
</reference>